<feature type="compositionally biased region" description="Basic and acidic residues" evidence="1">
    <location>
        <begin position="21"/>
        <end position="39"/>
    </location>
</feature>
<dbReference type="HOGENOM" id="CLU_2965094_0_0_1"/>
<sequence>MGMRSPPDRAQEGPACQGVQAHRDYSSCEGIDRERQGRREEEGHLRFFFVVRQVDAMEKD</sequence>
<evidence type="ECO:0000313" key="2">
    <source>
        <dbReference type="EnsemblPlants" id="ONIVA01G42150.1"/>
    </source>
</evidence>
<evidence type="ECO:0000313" key="3">
    <source>
        <dbReference type="Proteomes" id="UP000006591"/>
    </source>
</evidence>
<accession>A0A0E0FVQ9</accession>
<feature type="compositionally biased region" description="Basic and acidic residues" evidence="1">
    <location>
        <begin position="1"/>
        <end position="11"/>
    </location>
</feature>
<proteinExistence type="predicted"/>
<name>A0A0E0FVQ9_ORYNI</name>
<dbReference type="OMA" id="DYSSCEG"/>
<organism evidence="2">
    <name type="scientific">Oryza nivara</name>
    <name type="common">Indian wild rice</name>
    <name type="synonym">Oryza sativa f. spontanea</name>
    <dbReference type="NCBI Taxonomy" id="4536"/>
    <lineage>
        <taxon>Eukaryota</taxon>
        <taxon>Viridiplantae</taxon>
        <taxon>Streptophyta</taxon>
        <taxon>Embryophyta</taxon>
        <taxon>Tracheophyta</taxon>
        <taxon>Spermatophyta</taxon>
        <taxon>Magnoliopsida</taxon>
        <taxon>Liliopsida</taxon>
        <taxon>Poales</taxon>
        <taxon>Poaceae</taxon>
        <taxon>BOP clade</taxon>
        <taxon>Oryzoideae</taxon>
        <taxon>Oryzeae</taxon>
        <taxon>Oryzinae</taxon>
        <taxon>Oryza</taxon>
    </lineage>
</organism>
<dbReference type="AlphaFoldDB" id="A0A0E0FVQ9"/>
<dbReference type="EnsemblPlants" id="ONIVA01G42150.1">
    <property type="protein sequence ID" value="ONIVA01G42150.1"/>
    <property type="gene ID" value="ONIVA01G42150"/>
</dbReference>
<evidence type="ECO:0000256" key="1">
    <source>
        <dbReference type="SAM" id="MobiDB-lite"/>
    </source>
</evidence>
<feature type="region of interest" description="Disordered" evidence="1">
    <location>
        <begin position="1"/>
        <end position="39"/>
    </location>
</feature>
<reference evidence="2" key="2">
    <citation type="submission" date="2018-04" db="EMBL/GenBank/DDBJ databases">
        <title>OnivRS2 (Oryza nivara Reference Sequence Version 2).</title>
        <authorList>
            <person name="Zhang J."/>
            <person name="Kudrna D."/>
            <person name="Lee S."/>
            <person name="Talag J."/>
            <person name="Rajasekar S."/>
            <person name="Welchert J."/>
            <person name="Hsing Y.-I."/>
            <person name="Wing R.A."/>
        </authorList>
    </citation>
    <scope>NUCLEOTIDE SEQUENCE [LARGE SCALE GENOMIC DNA]</scope>
</reference>
<keyword evidence="3" id="KW-1185">Reference proteome</keyword>
<dbReference type="Gramene" id="ONIVA01G42150.1">
    <property type="protein sequence ID" value="ONIVA01G42150.1"/>
    <property type="gene ID" value="ONIVA01G42150"/>
</dbReference>
<protein>
    <submittedName>
        <fullName evidence="2">Uncharacterized protein</fullName>
    </submittedName>
</protein>
<reference evidence="2" key="1">
    <citation type="submission" date="2015-04" db="UniProtKB">
        <authorList>
            <consortium name="EnsemblPlants"/>
        </authorList>
    </citation>
    <scope>IDENTIFICATION</scope>
    <source>
        <strain evidence="2">SL10</strain>
    </source>
</reference>
<dbReference type="Proteomes" id="UP000006591">
    <property type="component" value="Chromosome 1"/>
</dbReference>